<dbReference type="RefSeq" id="WP_310839271.1">
    <property type="nucleotide sequence ID" value="NZ_JAVLSJ010000001.1"/>
</dbReference>
<organism evidence="1 2">
    <name type="scientific">Herbaspirillum huttiense subsp. lycopersici</name>
    <dbReference type="NCBI Taxonomy" id="3074428"/>
    <lineage>
        <taxon>Bacteria</taxon>
        <taxon>Pseudomonadati</taxon>
        <taxon>Pseudomonadota</taxon>
        <taxon>Betaproteobacteria</taxon>
        <taxon>Burkholderiales</taxon>
        <taxon>Oxalobacteraceae</taxon>
        <taxon>Herbaspirillum</taxon>
    </lineage>
</organism>
<protein>
    <submittedName>
        <fullName evidence="1">DUF5682 family protein</fullName>
    </submittedName>
</protein>
<dbReference type="EMBL" id="JAVLSJ010000001">
    <property type="protein sequence ID" value="MDR9846593.1"/>
    <property type="molecule type" value="Genomic_DNA"/>
</dbReference>
<comment type="caution">
    <text evidence="1">The sequence shown here is derived from an EMBL/GenBank/DDBJ whole genome shotgun (WGS) entry which is preliminary data.</text>
</comment>
<accession>A0ABU2EFH7</accession>
<dbReference type="InterPro" id="IPR043737">
    <property type="entry name" value="DUF5682"/>
</dbReference>
<reference evidence="1" key="1">
    <citation type="submission" date="2023-09" db="EMBL/GenBank/DDBJ databases">
        <title>Description of first Herbaspirillum huttiense subsp. nephrolepsisexaltata and Herbaspirillum huttiense subsp. lycopersicon.</title>
        <authorList>
            <person name="Poudel M."/>
            <person name="Sharma A."/>
            <person name="Goss E."/>
            <person name="Tapia J.H."/>
            <person name="Harmon C.M."/>
            <person name="Jones J.B."/>
        </authorList>
    </citation>
    <scope>NUCLEOTIDE SEQUENCE</scope>
    <source>
        <strain evidence="1">SE1</strain>
    </source>
</reference>
<evidence type="ECO:0000313" key="2">
    <source>
        <dbReference type="Proteomes" id="UP001246576"/>
    </source>
</evidence>
<dbReference type="Pfam" id="PF18934">
    <property type="entry name" value="DUF5682"/>
    <property type="match status" value="1"/>
</dbReference>
<proteinExistence type="predicted"/>
<sequence>MLPISDHVRALGAQLFSDELVVFPVRHHSPVCAWHLQQLLEQIRPSVVLVEGPRSFTALLPQLVDSRARMPLAIYTYAVRRAKGDEPPPRRAAYYPFCDHSPELVAARAASRQGIPVRFMDLDFSEQILLTPAIQPEGTHAESLLEERHYRRSHYLSALAERLGCRDHEELWEHLFEIPGTTRTVQEHVTTMVAYCHLARGEYGDQELQAEGNLAREAEMAWHIREALATRQPGAGPVLAVMGGFHAVVMPDLLRRGEEGAPRPSLSLLRQDIADEASALIRYSFDRLDRLNGYCAGMTSPAWQHQVWEGMRKASQLASRPLVKVRHDVALHVLFDVAARLRQQHGMRLPTPTLAAAYEHVVRLTRLRGRPAPAREDVMDAVTSCFVKGDTDAEGAQVFAAAGHVLSGDAMGQVPPNAGMPPLVQDFHYRARRQRLKIDDVTSRRLLLDIYRRPEHRTTSRLLHGLAFLGIPLAARTGGPDFVNGIGLERLHEQWQYAYSAATEATLVEASVYGVTVPMAVANRFLAKVAQLEADSGQHSARAGAALLTQACVLGLHDHVPRVVALLRRQVGADPAFDSVVAAGSLCLLTESREPLEAREVEGLPDLLQAAYARAIYLGRELDGHHSTAGDSMQALARLRELLASRAGDALDASLYWAMVVGLHAGHDSTLICGAAAGLLFAAGRLTDAGLGTVLRGHLRGMAPPHAAVGFLRGLFHTAREVAWQQEGVLQVLDHLLAEWDDEAFIANLPELRLAFTEMTPKETGRIAESVARLHGQDYLGRLTHHDLSAADVQAHLVLSQSMEEILRNDGLQGWMT</sequence>
<dbReference type="Proteomes" id="UP001246576">
    <property type="component" value="Unassembled WGS sequence"/>
</dbReference>
<keyword evidence="2" id="KW-1185">Reference proteome</keyword>
<gene>
    <name evidence="1" type="ORF">RI048_00035</name>
</gene>
<name>A0ABU2EFH7_9BURK</name>
<evidence type="ECO:0000313" key="1">
    <source>
        <dbReference type="EMBL" id="MDR9846593.1"/>
    </source>
</evidence>